<accession>A0A1J4KV63</accession>
<dbReference type="Proteomes" id="UP000179807">
    <property type="component" value="Unassembled WGS sequence"/>
</dbReference>
<dbReference type="AlphaFoldDB" id="A0A1J4KV63"/>
<protein>
    <recommendedName>
        <fullName evidence="3">CAMK family protein kinase</fullName>
    </recommendedName>
</protein>
<dbReference type="RefSeq" id="XP_068366772.1">
    <property type="nucleotide sequence ID" value="XM_068498832.1"/>
</dbReference>
<evidence type="ECO:0000313" key="2">
    <source>
        <dbReference type="Proteomes" id="UP000179807"/>
    </source>
</evidence>
<name>A0A1J4KV63_9EUKA</name>
<sequence length="281" mass="32527">MPDFPDVIQDLISKMLTVTVSERITIDQIKMHPAFRMYLPDNYTVPSPLPIPLMTEPMDPSTLDPAIMPILKHIGYSSDAEINDEFLAPEHTTAKVFYMMFKRNVSYESLPWPDMDNTPEIYIAPDEAFFMSPRMIPQTGMQTNDPFHRRIQAPDVSSPEIRSLAQRPDWYSYSMNQPGNQEEPIEQLFVDIPVPAEVLMARLQIYLSQNDMKFFHQSDMELIARSSDPNMIITFTASYESIEMLELSVSLKFGNKDEFDRIVNDLSNEILNMIHNYQPQF</sequence>
<evidence type="ECO:0000313" key="1">
    <source>
        <dbReference type="EMBL" id="OHT13636.1"/>
    </source>
</evidence>
<dbReference type="EMBL" id="MLAK01000502">
    <property type="protein sequence ID" value="OHT13636.1"/>
    <property type="molecule type" value="Genomic_DNA"/>
</dbReference>
<proteinExistence type="predicted"/>
<reference evidence="1" key="1">
    <citation type="submission" date="2016-10" db="EMBL/GenBank/DDBJ databases">
        <authorList>
            <person name="Benchimol M."/>
            <person name="Almeida L.G."/>
            <person name="Vasconcelos A.T."/>
            <person name="Perreira-Neves A."/>
            <person name="Rosa I.A."/>
            <person name="Tasca T."/>
            <person name="Bogo M.R."/>
            <person name="de Souza W."/>
        </authorList>
    </citation>
    <scope>NUCLEOTIDE SEQUENCE [LARGE SCALE GENOMIC DNA]</scope>
    <source>
        <strain evidence="1">K</strain>
    </source>
</reference>
<dbReference type="VEuPathDB" id="TrichDB:TRFO_16192"/>
<comment type="caution">
    <text evidence="1">The sequence shown here is derived from an EMBL/GenBank/DDBJ whole genome shotgun (WGS) entry which is preliminary data.</text>
</comment>
<dbReference type="OrthoDB" id="193931at2759"/>
<gene>
    <name evidence="1" type="ORF">TRFO_16192</name>
</gene>
<keyword evidence="2" id="KW-1185">Reference proteome</keyword>
<dbReference type="InterPro" id="IPR011009">
    <property type="entry name" value="Kinase-like_dom_sf"/>
</dbReference>
<organism evidence="1 2">
    <name type="scientific">Tritrichomonas foetus</name>
    <dbReference type="NCBI Taxonomy" id="1144522"/>
    <lineage>
        <taxon>Eukaryota</taxon>
        <taxon>Metamonada</taxon>
        <taxon>Parabasalia</taxon>
        <taxon>Tritrichomonadida</taxon>
        <taxon>Tritrichomonadidae</taxon>
        <taxon>Tritrichomonas</taxon>
    </lineage>
</organism>
<evidence type="ECO:0008006" key="3">
    <source>
        <dbReference type="Google" id="ProtNLM"/>
    </source>
</evidence>
<dbReference type="SUPFAM" id="SSF56112">
    <property type="entry name" value="Protein kinase-like (PK-like)"/>
    <property type="match status" value="1"/>
</dbReference>
<dbReference type="GeneID" id="94833536"/>